<organism evidence="1 2">
    <name type="scientific">Winogradskyella flava</name>
    <dbReference type="NCBI Taxonomy" id="1884876"/>
    <lineage>
        <taxon>Bacteria</taxon>
        <taxon>Pseudomonadati</taxon>
        <taxon>Bacteroidota</taxon>
        <taxon>Flavobacteriia</taxon>
        <taxon>Flavobacteriales</taxon>
        <taxon>Flavobacteriaceae</taxon>
        <taxon>Winogradskyella</taxon>
    </lineage>
</organism>
<protein>
    <submittedName>
        <fullName evidence="1">Uncharacterized protein</fullName>
    </submittedName>
</protein>
<dbReference type="AlphaFoldDB" id="A0A842ITA6"/>
<accession>A0A842ITA6</accession>
<reference evidence="1" key="1">
    <citation type="submission" date="2020-08" db="EMBL/GenBank/DDBJ databases">
        <title>Winogradskyella ouciana sp. nov., isolated from the hadal seawater of the Mariana Trench.</title>
        <authorList>
            <person name="He X."/>
        </authorList>
    </citation>
    <scope>NUCLEOTIDE SEQUENCE [LARGE SCALE GENOMIC DNA]</scope>
    <source>
        <strain evidence="1">KCTC 52348</strain>
    </source>
</reference>
<dbReference type="Proteomes" id="UP000533900">
    <property type="component" value="Unassembled WGS sequence"/>
</dbReference>
<evidence type="ECO:0000313" key="2">
    <source>
        <dbReference type="Proteomes" id="UP000533900"/>
    </source>
</evidence>
<evidence type="ECO:0000313" key="1">
    <source>
        <dbReference type="EMBL" id="MBC2845094.1"/>
    </source>
</evidence>
<dbReference type="EMBL" id="JACLCP010000002">
    <property type="protein sequence ID" value="MBC2845094.1"/>
    <property type="molecule type" value="Genomic_DNA"/>
</dbReference>
<sequence length="391" mass="44914">MICIVLCLSVGAFSFAQHEDYKRIQINKHLQTVLNDSIGKKIINQLDLLFLQIAKGSIDENIISKPHKDLTIAVLNGLQGIKRFSNRSDSLNHYQKQLIKFYPISEHVYSVSIAILNTNTKGEPRTLKTILRLIAEDDNGLITLSIPLKYMTRNWKSKKVGNITYVYSDTIQLERAHKFNTKNTIMSKKLNVPTEQFKFYMCENYQEILRLLGYEYQLESASTYKLGYGVEEGYIFSIMNNEDFSHDVFHYYSGKIHVAKNRNWIAEEGIACSWGNAYYVDKHGEMIELNRLVGELKAYLLKHNDKDLLGLFENNTKIFNHIDSDLSVRTVISGVICNEIEHKKGIDGILSIINSGRIPNSMDAYFKVLDALLGINTSTFNIEVWKLLENY</sequence>
<proteinExistence type="predicted"/>
<dbReference type="RefSeq" id="WP_185788812.1">
    <property type="nucleotide sequence ID" value="NZ_JACLCP010000002.1"/>
</dbReference>
<gene>
    <name evidence="1" type="ORF">H7F21_08320</name>
</gene>
<keyword evidence="2" id="KW-1185">Reference proteome</keyword>
<name>A0A842ITA6_9FLAO</name>
<comment type="caution">
    <text evidence="1">The sequence shown here is derived from an EMBL/GenBank/DDBJ whole genome shotgun (WGS) entry which is preliminary data.</text>
</comment>